<evidence type="ECO:0000313" key="2">
    <source>
        <dbReference type="Proteomes" id="UP000182740"/>
    </source>
</evidence>
<dbReference type="EMBL" id="FPJG01000006">
    <property type="protein sequence ID" value="SFW70961.1"/>
    <property type="molecule type" value="Genomic_DNA"/>
</dbReference>
<reference evidence="2" key="1">
    <citation type="submission" date="2016-11" db="EMBL/GenBank/DDBJ databases">
        <authorList>
            <person name="Varghese N."/>
            <person name="Submissions S."/>
        </authorList>
    </citation>
    <scope>NUCLEOTIDE SEQUENCE [LARGE SCALE GENOMIC DNA]</scope>
    <source>
        <strain evidence="2">DSM 44671</strain>
    </source>
</reference>
<protein>
    <submittedName>
        <fullName evidence="1">Uncharacterized protein</fullName>
    </submittedName>
</protein>
<dbReference type="STRING" id="546364.SAMN04489730_3198"/>
<organism evidence="1 2">
    <name type="scientific">Amycolatopsis australiensis</name>
    <dbReference type="NCBI Taxonomy" id="546364"/>
    <lineage>
        <taxon>Bacteria</taxon>
        <taxon>Bacillati</taxon>
        <taxon>Actinomycetota</taxon>
        <taxon>Actinomycetes</taxon>
        <taxon>Pseudonocardiales</taxon>
        <taxon>Pseudonocardiaceae</taxon>
        <taxon>Amycolatopsis</taxon>
    </lineage>
</organism>
<sequence>MLAPVVVKTRQFAVYTVDMVFRDATAGSRAIRYGWSAGRERIFTSGMHEEAGAAISWSLRAGAVAAASRPLRWPPRIRPR</sequence>
<gene>
    <name evidence="1" type="ORF">SAMN04489730_3198</name>
</gene>
<dbReference type="Proteomes" id="UP000182740">
    <property type="component" value="Unassembled WGS sequence"/>
</dbReference>
<accession>A0A1K1RG82</accession>
<keyword evidence="2" id="KW-1185">Reference proteome</keyword>
<evidence type="ECO:0000313" key="1">
    <source>
        <dbReference type="EMBL" id="SFW70961.1"/>
    </source>
</evidence>
<proteinExistence type="predicted"/>
<name>A0A1K1RG82_9PSEU</name>
<dbReference type="AlphaFoldDB" id="A0A1K1RG82"/>